<accession>A0A6C0CXF3</accession>
<sequence length="260" mass="30564">MSEFKICFVIANKYVRGYNTYIKTYVENINTFYKECFILIVDNNSNHFEEDIHFDYTNVKILTNVSDSKFELGAYNFGINYLLENNIANSYKYFIFTQDTFVLTKYYDFSNLLENNVMACPLVRSSEGLFFHEHTSGMPAHSNHKDFSLIRDVLSNLNLIDCANKLTFCWANSFVLNNNKLTDFLELTKNIKIDCKIHSEYSERYLAGILYHLNNNISSSVEKIILDDFMYDIKFERGAIITLDYFIKYIHVKTELTKDE</sequence>
<organism evidence="1">
    <name type="scientific">viral metagenome</name>
    <dbReference type="NCBI Taxonomy" id="1070528"/>
    <lineage>
        <taxon>unclassified sequences</taxon>
        <taxon>metagenomes</taxon>
        <taxon>organismal metagenomes</taxon>
    </lineage>
</organism>
<proteinExistence type="predicted"/>
<dbReference type="AlphaFoldDB" id="A0A6C0CXF3"/>
<dbReference type="EMBL" id="MN739496">
    <property type="protein sequence ID" value="QHT08444.1"/>
    <property type="molecule type" value="Genomic_DNA"/>
</dbReference>
<protein>
    <recommendedName>
        <fullName evidence="2">Glycosyltransferase 2-like domain-containing protein</fullName>
    </recommendedName>
</protein>
<name>A0A6C0CXF3_9ZZZZ</name>
<evidence type="ECO:0008006" key="2">
    <source>
        <dbReference type="Google" id="ProtNLM"/>
    </source>
</evidence>
<evidence type="ECO:0000313" key="1">
    <source>
        <dbReference type="EMBL" id="QHT08444.1"/>
    </source>
</evidence>
<reference evidence="1" key="1">
    <citation type="journal article" date="2020" name="Nature">
        <title>Giant virus diversity and host interactions through global metagenomics.</title>
        <authorList>
            <person name="Schulz F."/>
            <person name="Roux S."/>
            <person name="Paez-Espino D."/>
            <person name="Jungbluth S."/>
            <person name="Walsh D.A."/>
            <person name="Denef V.J."/>
            <person name="McMahon K.D."/>
            <person name="Konstantinidis K.T."/>
            <person name="Eloe-Fadrosh E.A."/>
            <person name="Kyrpides N.C."/>
            <person name="Woyke T."/>
        </authorList>
    </citation>
    <scope>NUCLEOTIDE SEQUENCE</scope>
    <source>
        <strain evidence="1">GVMAG-M-3300022752-66</strain>
    </source>
</reference>